<evidence type="ECO:0000313" key="2">
    <source>
        <dbReference type="Proteomes" id="UP000325315"/>
    </source>
</evidence>
<evidence type="ECO:0000313" key="1">
    <source>
        <dbReference type="EMBL" id="KAA3480419.1"/>
    </source>
</evidence>
<dbReference type="AlphaFoldDB" id="A0A5B6WF97"/>
<dbReference type="OrthoDB" id="1434716at2759"/>
<protein>
    <submittedName>
        <fullName evidence="1">LINE-1 reverse transcriptase isogeny</fullName>
    </submittedName>
</protein>
<dbReference type="Proteomes" id="UP000325315">
    <property type="component" value="Unassembled WGS sequence"/>
</dbReference>
<dbReference type="GO" id="GO:0003964">
    <property type="term" value="F:RNA-directed DNA polymerase activity"/>
    <property type="evidence" value="ECO:0007669"/>
    <property type="project" value="UniProtKB-KW"/>
</dbReference>
<dbReference type="PANTHER" id="PTHR33116">
    <property type="entry name" value="REVERSE TRANSCRIPTASE ZINC-BINDING DOMAIN-CONTAINING PROTEIN-RELATED-RELATED"/>
    <property type="match status" value="1"/>
</dbReference>
<keyword evidence="2" id="KW-1185">Reference proteome</keyword>
<reference evidence="2" key="1">
    <citation type="journal article" date="2019" name="Plant Biotechnol. J.">
        <title>Genome sequencing of the Australian wild diploid species Gossypium australe highlights disease resistance and delayed gland morphogenesis.</title>
        <authorList>
            <person name="Cai Y."/>
            <person name="Cai X."/>
            <person name="Wang Q."/>
            <person name="Wang P."/>
            <person name="Zhang Y."/>
            <person name="Cai C."/>
            <person name="Xu Y."/>
            <person name="Wang K."/>
            <person name="Zhou Z."/>
            <person name="Wang C."/>
            <person name="Geng S."/>
            <person name="Li B."/>
            <person name="Dong Q."/>
            <person name="Hou Y."/>
            <person name="Wang H."/>
            <person name="Ai P."/>
            <person name="Liu Z."/>
            <person name="Yi F."/>
            <person name="Sun M."/>
            <person name="An G."/>
            <person name="Cheng J."/>
            <person name="Zhang Y."/>
            <person name="Shi Q."/>
            <person name="Xie Y."/>
            <person name="Shi X."/>
            <person name="Chang Y."/>
            <person name="Huang F."/>
            <person name="Chen Y."/>
            <person name="Hong S."/>
            <person name="Mi L."/>
            <person name="Sun Q."/>
            <person name="Zhang L."/>
            <person name="Zhou B."/>
            <person name="Peng R."/>
            <person name="Zhang X."/>
            <person name="Liu F."/>
        </authorList>
    </citation>
    <scope>NUCLEOTIDE SEQUENCE [LARGE SCALE GENOMIC DNA]</scope>
    <source>
        <strain evidence="2">cv. PA1801</strain>
    </source>
</reference>
<proteinExistence type="predicted"/>
<sequence>MTIKIDLEKEYDRVRWDFIDASLKAASIPDFLRNVIMSAITSQWSPIWLFRSGSSLFHVFFADDLVIFGKANLSQGRLINEILDEFCSISGHRVNAHNTSIFFSKGVGEDLAGIICNLLRFRRVHNIGKYLGVPLFHERVTLSSLRFVVEKSKSRLQRWDARQLSLVGRVTLAQSVLLTIPSYFMQSMMIPQGTCDEIESIVRQFIWGPVGGSKKMALISWNSLCQPNFCGGLGFRQLKDQNTSFLLKLGFNILANSEALWVRVLQSKYRMKDGVPPCISRRNYFFL</sequence>
<keyword evidence="1" id="KW-0808">Transferase</keyword>
<dbReference type="PANTHER" id="PTHR33116:SF86">
    <property type="entry name" value="REVERSE TRANSCRIPTASE DOMAIN-CONTAINING PROTEIN"/>
    <property type="match status" value="1"/>
</dbReference>
<gene>
    <name evidence="1" type="ORF">EPI10_020848</name>
</gene>
<comment type="caution">
    <text evidence="1">The sequence shown here is derived from an EMBL/GenBank/DDBJ whole genome shotgun (WGS) entry which is preliminary data.</text>
</comment>
<keyword evidence="1" id="KW-0695">RNA-directed DNA polymerase</keyword>
<keyword evidence="1" id="KW-0548">Nucleotidyltransferase</keyword>
<organism evidence="1 2">
    <name type="scientific">Gossypium australe</name>
    <dbReference type="NCBI Taxonomy" id="47621"/>
    <lineage>
        <taxon>Eukaryota</taxon>
        <taxon>Viridiplantae</taxon>
        <taxon>Streptophyta</taxon>
        <taxon>Embryophyta</taxon>
        <taxon>Tracheophyta</taxon>
        <taxon>Spermatophyta</taxon>
        <taxon>Magnoliopsida</taxon>
        <taxon>eudicotyledons</taxon>
        <taxon>Gunneridae</taxon>
        <taxon>Pentapetalae</taxon>
        <taxon>rosids</taxon>
        <taxon>malvids</taxon>
        <taxon>Malvales</taxon>
        <taxon>Malvaceae</taxon>
        <taxon>Malvoideae</taxon>
        <taxon>Gossypium</taxon>
    </lineage>
</organism>
<name>A0A5B6WF97_9ROSI</name>
<accession>A0A5B6WF97</accession>
<dbReference type="EMBL" id="SMMG02000003">
    <property type="protein sequence ID" value="KAA3480419.1"/>
    <property type="molecule type" value="Genomic_DNA"/>
</dbReference>